<organism evidence="1 2">
    <name type="scientific">Spongiactinospora gelatinilytica</name>
    <dbReference type="NCBI Taxonomy" id="2666298"/>
    <lineage>
        <taxon>Bacteria</taxon>
        <taxon>Bacillati</taxon>
        <taxon>Actinomycetota</taxon>
        <taxon>Actinomycetes</taxon>
        <taxon>Streptosporangiales</taxon>
        <taxon>Streptosporangiaceae</taxon>
        <taxon>Spongiactinospora</taxon>
    </lineage>
</organism>
<dbReference type="AlphaFoldDB" id="A0A2W2H6P5"/>
<reference evidence="1 2" key="1">
    <citation type="submission" date="2018-01" db="EMBL/GenBank/DDBJ databases">
        <title>Draft genome sequence of Sphaerisporangium sp. 7K107.</title>
        <authorList>
            <person name="Sahin N."/>
            <person name="Saygin H."/>
            <person name="Ay H."/>
        </authorList>
    </citation>
    <scope>NUCLEOTIDE SEQUENCE [LARGE SCALE GENOMIC DNA]</scope>
    <source>
        <strain evidence="1 2">7K107</strain>
    </source>
</reference>
<gene>
    <name evidence="1" type="ORF">C1I98_01545</name>
</gene>
<dbReference type="Proteomes" id="UP000248544">
    <property type="component" value="Unassembled WGS sequence"/>
</dbReference>
<sequence>MITEVNGLLATLTSRPSPTGHHLSSATVVRIHATLRTALNAAAFERHRPLVVPIEAVVPP</sequence>
<name>A0A2W2H6P5_9ACTN</name>
<protein>
    <submittedName>
        <fullName evidence="1">Uncharacterized protein</fullName>
    </submittedName>
</protein>
<accession>A0A2W2H6P5</accession>
<proteinExistence type="predicted"/>
<dbReference type="RefSeq" id="WP_111165243.1">
    <property type="nucleotide sequence ID" value="NZ_POUA01000006.1"/>
</dbReference>
<evidence type="ECO:0000313" key="1">
    <source>
        <dbReference type="EMBL" id="PZG56341.1"/>
    </source>
</evidence>
<evidence type="ECO:0000313" key="2">
    <source>
        <dbReference type="Proteomes" id="UP000248544"/>
    </source>
</evidence>
<keyword evidence="2" id="KW-1185">Reference proteome</keyword>
<dbReference type="EMBL" id="POUA01000006">
    <property type="protein sequence ID" value="PZG56341.1"/>
    <property type="molecule type" value="Genomic_DNA"/>
</dbReference>
<comment type="caution">
    <text evidence="1">The sequence shown here is derived from an EMBL/GenBank/DDBJ whole genome shotgun (WGS) entry which is preliminary data.</text>
</comment>